<name>A0ABT9AIR9_9BACT</name>
<reference evidence="1" key="1">
    <citation type="submission" date="2023-07" db="EMBL/GenBank/DDBJ databases">
        <authorList>
            <person name="Kim M.K."/>
        </authorList>
    </citation>
    <scope>NUCLEOTIDE SEQUENCE</scope>
    <source>
        <strain evidence="1">M29</strain>
    </source>
</reference>
<protein>
    <submittedName>
        <fullName evidence="1">Uncharacterized protein</fullName>
    </submittedName>
</protein>
<gene>
    <name evidence="1" type="ORF">Q5H92_25425</name>
</gene>
<accession>A0ABT9AIR9</accession>
<sequence length="97" mass="10529">MSNLDHAFRATNVEVCGFSESSDHDEAIVLVKLVVPRAAKVFVRHQPLETARLQVRPASMSSTVRSSALINLQISSTAQPTDWSTTATLKVPSVRPA</sequence>
<dbReference type="RefSeq" id="WP_305014393.1">
    <property type="nucleotide sequence ID" value="NZ_JAUQSX010000020.1"/>
</dbReference>
<dbReference type="EMBL" id="JAUQSX010000020">
    <property type="protein sequence ID" value="MDO7849729.1"/>
    <property type="molecule type" value="Genomic_DNA"/>
</dbReference>
<organism evidence="1 2">
    <name type="scientific">Hymenobacter mellowenesis</name>
    <dbReference type="NCBI Taxonomy" id="3063995"/>
    <lineage>
        <taxon>Bacteria</taxon>
        <taxon>Pseudomonadati</taxon>
        <taxon>Bacteroidota</taxon>
        <taxon>Cytophagia</taxon>
        <taxon>Cytophagales</taxon>
        <taxon>Hymenobacteraceae</taxon>
        <taxon>Hymenobacter</taxon>
    </lineage>
</organism>
<comment type="caution">
    <text evidence="1">The sequence shown here is derived from an EMBL/GenBank/DDBJ whole genome shotgun (WGS) entry which is preliminary data.</text>
</comment>
<evidence type="ECO:0000313" key="2">
    <source>
        <dbReference type="Proteomes" id="UP001167796"/>
    </source>
</evidence>
<dbReference type="Proteomes" id="UP001167796">
    <property type="component" value="Unassembled WGS sequence"/>
</dbReference>
<keyword evidence="2" id="KW-1185">Reference proteome</keyword>
<evidence type="ECO:0000313" key="1">
    <source>
        <dbReference type="EMBL" id="MDO7849729.1"/>
    </source>
</evidence>
<proteinExistence type="predicted"/>